<proteinExistence type="predicted"/>
<evidence type="ECO:0000313" key="1">
    <source>
        <dbReference type="EMBL" id="KKL04221.1"/>
    </source>
</evidence>
<organism evidence="1">
    <name type="scientific">marine sediment metagenome</name>
    <dbReference type="NCBI Taxonomy" id="412755"/>
    <lineage>
        <taxon>unclassified sequences</taxon>
        <taxon>metagenomes</taxon>
        <taxon>ecological metagenomes</taxon>
    </lineage>
</organism>
<dbReference type="EMBL" id="LAZR01044615">
    <property type="protein sequence ID" value="KKL04221.1"/>
    <property type="molecule type" value="Genomic_DNA"/>
</dbReference>
<protein>
    <submittedName>
        <fullName evidence="1">Uncharacterized protein</fullName>
    </submittedName>
</protein>
<accession>A0A0F9CEY2</accession>
<name>A0A0F9CEY2_9ZZZZ</name>
<feature type="non-terminal residue" evidence="1">
    <location>
        <position position="272"/>
    </location>
</feature>
<comment type="caution">
    <text evidence="1">The sequence shown here is derived from an EMBL/GenBank/DDBJ whole genome shotgun (WGS) entry which is preliminary data.</text>
</comment>
<sequence length="272" mass="30037">MTRTRHDFRGGYATELAPEQMDANMVLLGRNYHYKGALKKRPGWTNLSTHATSNKTSRGHERVFINGAWTTITAFDISGSVKFWRGDTGAYTEITDEDSAAFTWTTGTNVEMVAFGDKVLCVNGTDKPVVIYYDSAFIVKDLEQYDVRTRGNDEWYAGQWDDSETPEFVDDTTDAQSTTENDFAIATATNNDGFYVAGVAPFTKVTLKGATDLGATIVATYEYYAGNGTWTAVTLVTTPDWIAAEADRTIEFNIPLDSAGALAWKKWGDVDP</sequence>
<gene>
    <name evidence="1" type="ORF">LCGC14_2618230</name>
</gene>
<dbReference type="AlphaFoldDB" id="A0A0F9CEY2"/>
<reference evidence="1" key="1">
    <citation type="journal article" date="2015" name="Nature">
        <title>Complex archaea that bridge the gap between prokaryotes and eukaryotes.</title>
        <authorList>
            <person name="Spang A."/>
            <person name="Saw J.H."/>
            <person name="Jorgensen S.L."/>
            <person name="Zaremba-Niedzwiedzka K."/>
            <person name="Martijn J."/>
            <person name="Lind A.E."/>
            <person name="van Eijk R."/>
            <person name="Schleper C."/>
            <person name="Guy L."/>
            <person name="Ettema T.J."/>
        </authorList>
    </citation>
    <scope>NUCLEOTIDE SEQUENCE</scope>
</reference>